<organism evidence="1 2">
    <name type="scientific">Larkinella arboricola</name>
    <dbReference type="NCBI Taxonomy" id="643671"/>
    <lineage>
        <taxon>Bacteria</taxon>
        <taxon>Pseudomonadati</taxon>
        <taxon>Bacteroidota</taxon>
        <taxon>Cytophagia</taxon>
        <taxon>Cytophagales</taxon>
        <taxon>Spirosomataceae</taxon>
        <taxon>Larkinella</taxon>
    </lineage>
</organism>
<dbReference type="Proteomes" id="UP000248790">
    <property type="component" value="Unassembled WGS sequence"/>
</dbReference>
<dbReference type="AlphaFoldDB" id="A0A327X0V7"/>
<comment type="caution">
    <text evidence="1">The sequence shown here is derived from an EMBL/GenBank/DDBJ whole genome shotgun (WGS) entry which is preliminary data.</text>
</comment>
<evidence type="ECO:0000313" key="1">
    <source>
        <dbReference type="EMBL" id="RAJ99985.1"/>
    </source>
</evidence>
<dbReference type="EMBL" id="QLMC01000002">
    <property type="protein sequence ID" value="RAJ99985.1"/>
    <property type="molecule type" value="Genomic_DNA"/>
</dbReference>
<protein>
    <submittedName>
        <fullName evidence="1">Uncharacterized protein</fullName>
    </submittedName>
</protein>
<sequence>MATSTTSTTHDQSEVYRKYLIQLRLNGTLYYGIWGTDMSDPEQEDQLLLDHEQRILLFTAGEQIAPCITQGGARLFDADNLTAWVRSLTDFTPYTVYDLDYMGSILQSNLRQEQILNNPNLTNELINFINLFGDYAYPLDDDFLVRLHRMPQIRLFFDYCYDTYFWNTPPDELNRRQTAYLKKFRFAKFKSDMLRMLTAFIDHTVVL</sequence>
<proteinExistence type="predicted"/>
<name>A0A327X0V7_LARAB</name>
<dbReference type="OrthoDB" id="770969at2"/>
<keyword evidence="2" id="KW-1185">Reference proteome</keyword>
<gene>
    <name evidence="1" type="ORF">LX87_01683</name>
</gene>
<dbReference type="RefSeq" id="WP_111627772.1">
    <property type="nucleotide sequence ID" value="NZ_QLMC01000002.1"/>
</dbReference>
<reference evidence="1 2" key="1">
    <citation type="submission" date="2018-06" db="EMBL/GenBank/DDBJ databases">
        <title>Genomic Encyclopedia of Archaeal and Bacterial Type Strains, Phase II (KMG-II): from individual species to whole genera.</title>
        <authorList>
            <person name="Goeker M."/>
        </authorList>
    </citation>
    <scope>NUCLEOTIDE SEQUENCE [LARGE SCALE GENOMIC DNA]</scope>
    <source>
        <strain evidence="1 2">DSM 21851</strain>
    </source>
</reference>
<accession>A0A327X0V7</accession>
<evidence type="ECO:0000313" key="2">
    <source>
        <dbReference type="Proteomes" id="UP000248790"/>
    </source>
</evidence>